<evidence type="ECO:0000313" key="4">
    <source>
        <dbReference type="Proteomes" id="UP000002601"/>
    </source>
</evidence>
<dbReference type="InterPro" id="IPR013976">
    <property type="entry name" value="HDOD"/>
</dbReference>
<sequence>MSRKKPLYDKTFFARQPILMPDQSLWGYELLFRNSSEATSAEISDSYKATLRVAADICAAPGENLPDNVKLVVNFSHKAIMDKVPYSLPAAKTVVQIPETTPPTPNLIKAIKELSEDGFYIAIDDFEGRPQGEFLIAYADAIIVDFLSADKEKLERICKLCKEYETKLIAKRVENTDQFNMAQELGFNFFQGFYFKRPENVKGRKLRSGEIVKLKLLKLIEDSSPDFEAMAEALQNDVSISFRLLTLLNSPTFGFSQKITSIKQALVLAGWKMVKNWLRVILLTDLTPKEKSRELPQLATQRAKFLQLLAQNSDKGLPTDSMFLLGLFSLLGAMFDLPMKELTSYLPLEDEINQALCGEENSYSRYLDLTTFFESGDWDNLDFLLGELELDPVMVAKSYYESTRWANSFFQIPGAS</sequence>
<dbReference type="Pfam" id="PF08668">
    <property type="entry name" value="HDOD"/>
    <property type="match status" value="1"/>
</dbReference>
<dbReference type="Pfam" id="PF00563">
    <property type="entry name" value="EAL"/>
    <property type="match status" value="1"/>
</dbReference>
<dbReference type="RefSeq" id="WP_015852992.1">
    <property type="nucleotide sequence ID" value="NC_012881.1"/>
</dbReference>
<feature type="domain" description="HDOD" evidence="2">
    <location>
        <begin position="206"/>
        <end position="394"/>
    </location>
</feature>
<feature type="domain" description="EAL" evidence="1">
    <location>
        <begin position="1"/>
        <end position="212"/>
    </location>
</feature>
<dbReference type="OrthoDB" id="9804751at2"/>
<protein>
    <submittedName>
        <fullName evidence="3">Diguanylate phosphodiesterase</fullName>
    </submittedName>
</protein>
<keyword evidence="4" id="KW-1185">Reference proteome</keyword>
<evidence type="ECO:0000259" key="1">
    <source>
        <dbReference type="PROSITE" id="PS50883"/>
    </source>
</evidence>
<dbReference type="InterPro" id="IPR014408">
    <property type="entry name" value="dGMP_Pdiesterase_EAL/HD-GYP"/>
</dbReference>
<dbReference type="eggNOG" id="COG3434">
    <property type="taxonomic scope" value="Bacteria"/>
</dbReference>
<dbReference type="Gene3D" id="1.10.3210.10">
    <property type="entry name" value="Hypothetical protein af1432"/>
    <property type="match status" value="1"/>
</dbReference>
<dbReference type="EMBL" id="CP001649">
    <property type="protein sequence ID" value="ACS81176.1"/>
    <property type="molecule type" value="Genomic_DNA"/>
</dbReference>
<dbReference type="PANTHER" id="PTHR33525:SF4">
    <property type="entry name" value="CYCLIC DI-GMP PHOSPHODIESTERASE CDGJ"/>
    <property type="match status" value="1"/>
</dbReference>
<name>C6C1K1_MARSD</name>
<evidence type="ECO:0000259" key="2">
    <source>
        <dbReference type="PROSITE" id="PS51833"/>
    </source>
</evidence>
<proteinExistence type="predicted"/>
<reference evidence="3 4" key="1">
    <citation type="submission" date="2009-06" db="EMBL/GenBank/DDBJ databases">
        <title>Complete sequence of Desulfovibrio salexigens DSM 2638.</title>
        <authorList>
            <consortium name="US DOE Joint Genome Institute"/>
            <person name="Lucas S."/>
            <person name="Copeland A."/>
            <person name="Lapidus A."/>
            <person name="Glavina del Rio T."/>
            <person name="Tice H."/>
            <person name="Bruce D."/>
            <person name="Goodwin L."/>
            <person name="Pitluck S."/>
            <person name="Munk A.C."/>
            <person name="Brettin T."/>
            <person name="Detter J.C."/>
            <person name="Han C."/>
            <person name="Tapia R."/>
            <person name="Larimer F."/>
            <person name="Land M."/>
            <person name="Hauser L."/>
            <person name="Kyrpides N."/>
            <person name="Anderson I."/>
            <person name="Wall J.D."/>
            <person name="Arkin A.P."/>
            <person name="Dehal P."/>
            <person name="Chivian D."/>
            <person name="Giles B."/>
            <person name="Hazen T.C."/>
        </authorList>
    </citation>
    <scope>NUCLEOTIDE SEQUENCE [LARGE SCALE GENOMIC DNA]</scope>
    <source>
        <strain evidence="4">ATCC 14822 / DSM 2638 / NCIMB 8403 / VKM B-1763</strain>
    </source>
</reference>
<accession>C6C1K1</accession>
<dbReference type="PROSITE" id="PS51833">
    <property type="entry name" value="HDOD"/>
    <property type="match status" value="1"/>
</dbReference>
<dbReference type="InterPro" id="IPR052340">
    <property type="entry name" value="RNase_Y/CdgJ"/>
</dbReference>
<dbReference type="PROSITE" id="PS50883">
    <property type="entry name" value="EAL"/>
    <property type="match status" value="1"/>
</dbReference>
<dbReference type="HOGENOM" id="CLU_044951_1_1_7"/>
<dbReference type="SUPFAM" id="SSF109604">
    <property type="entry name" value="HD-domain/PDEase-like"/>
    <property type="match status" value="1"/>
</dbReference>
<dbReference type="SUPFAM" id="SSF141868">
    <property type="entry name" value="EAL domain-like"/>
    <property type="match status" value="1"/>
</dbReference>
<dbReference type="SMART" id="SM00052">
    <property type="entry name" value="EAL"/>
    <property type="match status" value="1"/>
</dbReference>
<dbReference type="Gene3D" id="3.20.20.450">
    <property type="entry name" value="EAL domain"/>
    <property type="match status" value="1"/>
</dbReference>
<dbReference type="InterPro" id="IPR035919">
    <property type="entry name" value="EAL_sf"/>
</dbReference>
<dbReference type="PIRSF" id="PIRSF003180">
    <property type="entry name" value="DiGMPpdiest_YuxH"/>
    <property type="match status" value="1"/>
</dbReference>
<dbReference type="AlphaFoldDB" id="C6C1K1"/>
<organism evidence="3 4">
    <name type="scientific">Maridesulfovibrio salexigens (strain ATCC 14822 / DSM 2638 / NCIMB 8403 / VKM B-1763)</name>
    <name type="common">Desulfovibrio salexigens</name>
    <dbReference type="NCBI Taxonomy" id="526222"/>
    <lineage>
        <taxon>Bacteria</taxon>
        <taxon>Pseudomonadati</taxon>
        <taxon>Thermodesulfobacteriota</taxon>
        <taxon>Desulfovibrionia</taxon>
        <taxon>Desulfovibrionales</taxon>
        <taxon>Desulfovibrionaceae</taxon>
        <taxon>Maridesulfovibrio</taxon>
    </lineage>
</organism>
<gene>
    <name evidence="3" type="ordered locus">Desal_3125</name>
</gene>
<dbReference type="PANTHER" id="PTHR33525">
    <property type="match status" value="1"/>
</dbReference>
<dbReference type="Proteomes" id="UP000002601">
    <property type="component" value="Chromosome"/>
</dbReference>
<dbReference type="KEGG" id="dsa:Desal_3125"/>
<evidence type="ECO:0000313" key="3">
    <source>
        <dbReference type="EMBL" id="ACS81176.1"/>
    </source>
</evidence>
<dbReference type="STRING" id="526222.Desal_3125"/>
<dbReference type="InterPro" id="IPR001633">
    <property type="entry name" value="EAL_dom"/>
</dbReference>